<keyword evidence="7" id="KW-0961">Cell wall biogenesis/degradation</keyword>
<sequence length="181" mass="19985">MKNENVYEDRVKAWNLEAFEAFIKAWDAACKSGKAAKVFFPKGTFLSGEVVFQGPCNTPTPIIIEIRGTILASTDLSLFTQGVWISIENVNGIVVAGGGTLDGQGACCWKYSTQEEDSANPLPVAWKIMKNENVYEDRVKAWNSEAFEMTWSCIKLWHCAVYQAKLSEAFANFVGVARVAA</sequence>
<accession>A0ABD2ZY68</accession>
<comment type="similarity">
    <text evidence="2 8">Belongs to the glycosyl hydrolase 28 family.</text>
</comment>
<dbReference type="Pfam" id="PF00295">
    <property type="entry name" value="Glyco_hydro_28"/>
    <property type="match status" value="1"/>
</dbReference>
<name>A0ABD2ZY68_9GENT</name>
<keyword evidence="10" id="KW-1185">Reference proteome</keyword>
<evidence type="ECO:0000256" key="1">
    <source>
        <dbReference type="ARBA" id="ARBA00004191"/>
    </source>
</evidence>
<dbReference type="GO" id="GO:0016798">
    <property type="term" value="F:hydrolase activity, acting on glycosyl bonds"/>
    <property type="evidence" value="ECO:0007669"/>
    <property type="project" value="UniProtKB-KW"/>
</dbReference>
<dbReference type="PANTHER" id="PTHR31375">
    <property type="match status" value="1"/>
</dbReference>
<evidence type="ECO:0000256" key="3">
    <source>
        <dbReference type="ARBA" id="ARBA00022512"/>
    </source>
</evidence>
<dbReference type="SUPFAM" id="SSF51126">
    <property type="entry name" value="Pectin lyase-like"/>
    <property type="match status" value="1"/>
</dbReference>
<keyword evidence="5 8" id="KW-0378">Hydrolase</keyword>
<dbReference type="Gene3D" id="2.160.20.10">
    <property type="entry name" value="Single-stranded right-handed beta-helix, Pectin lyase-like"/>
    <property type="match status" value="1"/>
</dbReference>
<comment type="caution">
    <text evidence="9">The sequence shown here is derived from an EMBL/GenBank/DDBJ whole genome shotgun (WGS) entry which is preliminary data.</text>
</comment>
<dbReference type="AlphaFoldDB" id="A0ABD2ZY68"/>
<evidence type="ECO:0000256" key="5">
    <source>
        <dbReference type="ARBA" id="ARBA00022801"/>
    </source>
</evidence>
<keyword evidence="3" id="KW-0134">Cell wall</keyword>
<evidence type="ECO:0000313" key="10">
    <source>
        <dbReference type="Proteomes" id="UP001630127"/>
    </source>
</evidence>
<dbReference type="GO" id="GO:0071555">
    <property type="term" value="P:cell wall organization"/>
    <property type="evidence" value="ECO:0007669"/>
    <property type="project" value="UniProtKB-KW"/>
</dbReference>
<evidence type="ECO:0008006" key="11">
    <source>
        <dbReference type="Google" id="ProtNLM"/>
    </source>
</evidence>
<comment type="subcellular location">
    <subcellularLocation>
        <location evidence="1">Secreted</location>
        <location evidence="1">Cell wall</location>
    </subcellularLocation>
</comment>
<evidence type="ECO:0000256" key="4">
    <source>
        <dbReference type="ARBA" id="ARBA00022525"/>
    </source>
</evidence>
<dbReference type="InterPro" id="IPR011050">
    <property type="entry name" value="Pectin_lyase_fold/virulence"/>
</dbReference>
<dbReference type="EMBL" id="JBJUIK010000007">
    <property type="protein sequence ID" value="KAL3523661.1"/>
    <property type="molecule type" value="Genomic_DNA"/>
</dbReference>
<evidence type="ECO:0000256" key="6">
    <source>
        <dbReference type="ARBA" id="ARBA00023295"/>
    </source>
</evidence>
<evidence type="ECO:0000256" key="2">
    <source>
        <dbReference type="ARBA" id="ARBA00008834"/>
    </source>
</evidence>
<keyword evidence="4" id="KW-0964">Secreted</keyword>
<keyword evidence="6 8" id="KW-0326">Glycosidase</keyword>
<dbReference type="Proteomes" id="UP001630127">
    <property type="component" value="Unassembled WGS sequence"/>
</dbReference>
<evidence type="ECO:0000256" key="8">
    <source>
        <dbReference type="RuleBase" id="RU361169"/>
    </source>
</evidence>
<reference evidence="9 10" key="1">
    <citation type="submission" date="2024-11" db="EMBL/GenBank/DDBJ databases">
        <title>A near-complete genome assembly of Cinchona calisaya.</title>
        <authorList>
            <person name="Lian D.C."/>
            <person name="Zhao X.W."/>
            <person name="Wei L."/>
        </authorList>
    </citation>
    <scope>NUCLEOTIDE SEQUENCE [LARGE SCALE GENOMIC DNA]</scope>
    <source>
        <tissue evidence="9">Nenye</tissue>
    </source>
</reference>
<organism evidence="9 10">
    <name type="scientific">Cinchona calisaya</name>
    <dbReference type="NCBI Taxonomy" id="153742"/>
    <lineage>
        <taxon>Eukaryota</taxon>
        <taxon>Viridiplantae</taxon>
        <taxon>Streptophyta</taxon>
        <taxon>Embryophyta</taxon>
        <taxon>Tracheophyta</taxon>
        <taxon>Spermatophyta</taxon>
        <taxon>Magnoliopsida</taxon>
        <taxon>eudicotyledons</taxon>
        <taxon>Gunneridae</taxon>
        <taxon>Pentapetalae</taxon>
        <taxon>asterids</taxon>
        <taxon>lamiids</taxon>
        <taxon>Gentianales</taxon>
        <taxon>Rubiaceae</taxon>
        <taxon>Cinchonoideae</taxon>
        <taxon>Cinchoneae</taxon>
        <taxon>Cinchona</taxon>
    </lineage>
</organism>
<evidence type="ECO:0000313" key="9">
    <source>
        <dbReference type="EMBL" id="KAL3523661.1"/>
    </source>
</evidence>
<dbReference type="InterPro" id="IPR000743">
    <property type="entry name" value="Glyco_hydro_28"/>
</dbReference>
<protein>
    <recommendedName>
        <fullName evidence="11">Polygalacturonase</fullName>
    </recommendedName>
</protein>
<evidence type="ECO:0000256" key="7">
    <source>
        <dbReference type="ARBA" id="ARBA00023316"/>
    </source>
</evidence>
<proteinExistence type="inferred from homology"/>
<dbReference type="InterPro" id="IPR012334">
    <property type="entry name" value="Pectin_lyas_fold"/>
</dbReference>
<gene>
    <name evidence="9" type="ORF">ACH5RR_016495</name>
</gene>